<evidence type="ECO:0000256" key="1">
    <source>
        <dbReference type="SAM" id="SignalP"/>
    </source>
</evidence>
<feature type="chain" id="PRO_5021956462" description="Bacterial type II and III secretion system protein" evidence="1">
    <location>
        <begin position="20"/>
        <end position="320"/>
    </location>
</feature>
<dbReference type="RefSeq" id="WP_145195017.1">
    <property type="nucleotide sequence ID" value="NZ_CP036434.1"/>
</dbReference>
<dbReference type="Proteomes" id="UP000320390">
    <property type="component" value="Chromosome"/>
</dbReference>
<evidence type="ECO:0000313" key="3">
    <source>
        <dbReference type="Proteomes" id="UP000320390"/>
    </source>
</evidence>
<dbReference type="EMBL" id="CP036434">
    <property type="protein sequence ID" value="QDV05590.1"/>
    <property type="molecule type" value="Genomic_DNA"/>
</dbReference>
<reference evidence="2 3" key="1">
    <citation type="submission" date="2019-02" db="EMBL/GenBank/DDBJ databases">
        <title>Deep-cultivation of Planctomycetes and their phenomic and genomic characterization uncovers novel biology.</title>
        <authorList>
            <person name="Wiegand S."/>
            <person name="Jogler M."/>
            <person name="Boedeker C."/>
            <person name="Pinto D."/>
            <person name="Vollmers J."/>
            <person name="Rivas-Marin E."/>
            <person name="Kohn T."/>
            <person name="Peeters S.H."/>
            <person name="Heuer A."/>
            <person name="Rast P."/>
            <person name="Oberbeckmann S."/>
            <person name="Bunk B."/>
            <person name="Jeske O."/>
            <person name="Meyerdierks A."/>
            <person name="Storesund J.E."/>
            <person name="Kallscheuer N."/>
            <person name="Luecker S."/>
            <person name="Lage O.M."/>
            <person name="Pohl T."/>
            <person name="Merkel B.J."/>
            <person name="Hornburger P."/>
            <person name="Mueller R.-W."/>
            <person name="Bruemmer F."/>
            <person name="Labrenz M."/>
            <person name="Spormann A.M."/>
            <person name="Op den Camp H."/>
            <person name="Overmann J."/>
            <person name="Amann R."/>
            <person name="Jetten M.S.M."/>
            <person name="Mascher T."/>
            <person name="Medema M.H."/>
            <person name="Devos D.P."/>
            <person name="Kaster A.-K."/>
            <person name="Ovreas L."/>
            <person name="Rohde M."/>
            <person name="Galperin M.Y."/>
            <person name="Jogler C."/>
        </authorList>
    </citation>
    <scope>NUCLEOTIDE SEQUENCE [LARGE SCALE GENOMIC DNA]</scope>
    <source>
        <strain evidence="2 3">Poly30</strain>
    </source>
</reference>
<feature type="signal peptide" evidence="1">
    <location>
        <begin position="1"/>
        <end position="19"/>
    </location>
</feature>
<proteinExistence type="predicted"/>
<organism evidence="2 3">
    <name type="scientific">Saltatorellus ferox</name>
    <dbReference type="NCBI Taxonomy" id="2528018"/>
    <lineage>
        <taxon>Bacteria</taxon>
        <taxon>Pseudomonadati</taxon>
        <taxon>Planctomycetota</taxon>
        <taxon>Planctomycetia</taxon>
        <taxon>Planctomycetia incertae sedis</taxon>
        <taxon>Saltatorellus</taxon>
    </lineage>
</organism>
<accession>A0A518END0</accession>
<name>A0A518END0_9BACT</name>
<dbReference type="AlphaFoldDB" id="A0A518END0"/>
<keyword evidence="1" id="KW-0732">Signal</keyword>
<keyword evidence="3" id="KW-1185">Reference proteome</keyword>
<protein>
    <recommendedName>
        <fullName evidence="4">Bacterial type II and III secretion system protein</fullName>
    </recommendedName>
</protein>
<evidence type="ECO:0008006" key="4">
    <source>
        <dbReference type="Google" id="ProtNLM"/>
    </source>
</evidence>
<sequence precursor="true">MMWILLATALLFAPPAADSEVFSVGALTGANELEELREAVLQDGLPVSVRRASLDRYTELVRSGEAETKVEEIASNIRAFVEPAADAGFEVTVESAGELRVAGTADQLRWVESFLEAASDEGFLDSFVDVKLEIYRLPMGQTEGLTAGLTMNAEELAALKAKLAKIDGMALVTAPRVITDVGARANMTLVEETAYIKDFELTFFPDREQAIADPVVGVVHEGLFIDLRALPVARGTLMLKADIRTASLKRPIREETRKAVPGGGADLTVQVPEVREVKAAVQFEVKEGTSVVLSTVDPGFEGEAEQELLMVITAVLTKDE</sequence>
<evidence type="ECO:0000313" key="2">
    <source>
        <dbReference type="EMBL" id="QDV05590.1"/>
    </source>
</evidence>
<gene>
    <name evidence="2" type="ORF">Poly30_10880</name>
</gene>